<comment type="caution">
    <text evidence="2">The sequence shown here is derived from an EMBL/GenBank/DDBJ whole genome shotgun (WGS) entry which is preliminary data.</text>
</comment>
<accession>A0ABS3KXX4</accession>
<proteinExistence type="predicted"/>
<dbReference type="Pfam" id="PF07702">
    <property type="entry name" value="UTRA"/>
    <property type="match status" value="1"/>
</dbReference>
<dbReference type="Gene3D" id="3.40.1410.10">
    <property type="entry name" value="Chorismate lyase-like"/>
    <property type="match status" value="1"/>
</dbReference>
<keyword evidence="3" id="KW-1185">Reference proteome</keyword>
<dbReference type="InterPro" id="IPR011663">
    <property type="entry name" value="UTRA"/>
</dbReference>
<reference evidence="2 3" key="1">
    <citation type="submission" date="2021-03" db="EMBL/GenBank/DDBJ databases">
        <title>Staphylococci and Mammaliicocci in bats.</title>
        <authorList>
            <person name="Fountain K."/>
        </authorList>
    </citation>
    <scope>NUCLEOTIDE SEQUENCE [LARGE SCALE GENOMIC DNA]</scope>
    <source>
        <strain evidence="2 3">18_1_E_SW</strain>
    </source>
</reference>
<evidence type="ECO:0000313" key="2">
    <source>
        <dbReference type="EMBL" id="MBO1226146.1"/>
    </source>
</evidence>
<evidence type="ECO:0000259" key="1">
    <source>
        <dbReference type="Pfam" id="PF07702"/>
    </source>
</evidence>
<evidence type="ECO:0000313" key="3">
    <source>
        <dbReference type="Proteomes" id="UP000664081"/>
    </source>
</evidence>
<sequence>MYFTVDKLDNGEAKILTLNDGDPCLRYEQVFYTTTGVPFDCSHLLYHYKNAHFYIPSQK</sequence>
<name>A0ABS3KXX4_9STAP</name>
<dbReference type="InterPro" id="IPR028978">
    <property type="entry name" value="Chorismate_lyase_/UTRA_dom_sf"/>
</dbReference>
<feature type="domain" description="UbiC transcription regulator-associated" evidence="1">
    <location>
        <begin position="3"/>
        <end position="48"/>
    </location>
</feature>
<gene>
    <name evidence="2" type="ORF">J3T88_02260</name>
</gene>
<organism evidence="2 3">
    <name type="scientific">Staphylococcus nepalensis</name>
    <dbReference type="NCBI Taxonomy" id="214473"/>
    <lineage>
        <taxon>Bacteria</taxon>
        <taxon>Bacillati</taxon>
        <taxon>Bacillota</taxon>
        <taxon>Bacilli</taxon>
        <taxon>Bacillales</taxon>
        <taxon>Staphylococcaceae</taxon>
        <taxon>Staphylococcus</taxon>
    </lineage>
</organism>
<dbReference type="EMBL" id="JAFNLT010000002">
    <property type="protein sequence ID" value="MBO1226146.1"/>
    <property type="molecule type" value="Genomic_DNA"/>
</dbReference>
<dbReference type="SUPFAM" id="SSF64288">
    <property type="entry name" value="Chorismate lyase-like"/>
    <property type="match status" value="1"/>
</dbReference>
<dbReference type="Proteomes" id="UP000664081">
    <property type="component" value="Unassembled WGS sequence"/>
</dbReference>
<protein>
    <submittedName>
        <fullName evidence="2">UTRA domain-containing protein</fullName>
    </submittedName>
</protein>